<accession>A0A067QXR6</accession>
<evidence type="ECO:0000313" key="4">
    <source>
        <dbReference type="Proteomes" id="UP000027135"/>
    </source>
</evidence>
<dbReference type="PANTHER" id="PTHR21879">
    <property type="entry name" value="FI03362P-RELATED-RELATED"/>
    <property type="match status" value="1"/>
</dbReference>
<reference evidence="3 4" key="1">
    <citation type="journal article" date="2014" name="Nat. Commun.">
        <title>Molecular traces of alternative social organization in a termite genome.</title>
        <authorList>
            <person name="Terrapon N."/>
            <person name="Li C."/>
            <person name="Robertson H.M."/>
            <person name="Ji L."/>
            <person name="Meng X."/>
            <person name="Booth W."/>
            <person name="Chen Z."/>
            <person name="Childers C.P."/>
            <person name="Glastad K.M."/>
            <person name="Gokhale K."/>
            <person name="Gowin J."/>
            <person name="Gronenberg W."/>
            <person name="Hermansen R.A."/>
            <person name="Hu H."/>
            <person name="Hunt B.G."/>
            <person name="Huylmans A.K."/>
            <person name="Khalil S.M."/>
            <person name="Mitchell R.D."/>
            <person name="Munoz-Torres M.C."/>
            <person name="Mustard J.A."/>
            <person name="Pan H."/>
            <person name="Reese J.T."/>
            <person name="Scharf M.E."/>
            <person name="Sun F."/>
            <person name="Vogel H."/>
            <person name="Xiao J."/>
            <person name="Yang W."/>
            <person name="Yang Z."/>
            <person name="Yang Z."/>
            <person name="Zhou J."/>
            <person name="Zhu J."/>
            <person name="Brent C.S."/>
            <person name="Elsik C.G."/>
            <person name="Goodisman M.A."/>
            <person name="Liberles D.A."/>
            <person name="Roe R.M."/>
            <person name="Vargo E.L."/>
            <person name="Vilcinskas A."/>
            <person name="Wang J."/>
            <person name="Bornberg-Bauer E."/>
            <person name="Korb J."/>
            <person name="Zhang G."/>
            <person name="Liebig J."/>
        </authorList>
    </citation>
    <scope>NUCLEOTIDE SEQUENCE [LARGE SCALE GENOMIC DNA]</scope>
    <source>
        <tissue evidence="3">Whole organism</tissue>
    </source>
</reference>
<evidence type="ECO:0000313" key="3">
    <source>
        <dbReference type="EMBL" id="KDR14185.1"/>
    </source>
</evidence>
<keyword evidence="4" id="KW-1185">Reference proteome</keyword>
<feature type="chain" id="PRO_5001648257" description="Osiris 18" evidence="2">
    <location>
        <begin position="21"/>
        <end position="363"/>
    </location>
</feature>
<feature type="transmembrane region" description="Helical" evidence="1">
    <location>
        <begin position="295"/>
        <end position="315"/>
    </location>
</feature>
<feature type="transmembrane region" description="Helical" evidence="1">
    <location>
        <begin position="265"/>
        <end position="288"/>
    </location>
</feature>
<keyword evidence="1" id="KW-1133">Transmembrane helix</keyword>
<dbReference type="OrthoDB" id="8119930at2759"/>
<feature type="signal peptide" evidence="2">
    <location>
        <begin position="1"/>
        <end position="20"/>
    </location>
</feature>
<proteinExistence type="predicted"/>
<organism evidence="3 4">
    <name type="scientific">Zootermopsis nevadensis</name>
    <name type="common">Dampwood termite</name>
    <dbReference type="NCBI Taxonomy" id="136037"/>
    <lineage>
        <taxon>Eukaryota</taxon>
        <taxon>Metazoa</taxon>
        <taxon>Ecdysozoa</taxon>
        <taxon>Arthropoda</taxon>
        <taxon>Hexapoda</taxon>
        <taxon>Insecta</taxon>
        <taxon>Pterygota</taxon>
        <taxon>Neoptera</taxon>
        <taxon>Polyneoptera</taxon>
        <taxon>Dictyoptera</taxon>
        <taxon>Blattodea</taxon>
        <taxon>Blattoidea</taxon>
        <taxon>Termitoidae</taxon>
        <taxon>Termopsidae</taxon>
        <taxon>Zootermopsis</taxon>
    </lineage>
</organism>
<dbReference type="InParanoid" id="A0A067QXR6"/>
<dbReference type="eggNOG" id="ENOG502S0FH">
    <property type="taxonomic scope" value="Eukaryota"/>
</dbReference>
<sequence>MKWLLFLLSVLSAILTSTHSFEMVLEQVKDGATLPTSSAMDTTKTSETSADDSVPVLSQPEVMISTFPMTETVLPSEMMVADPLTTEALSGQIVPGAKDEIMAERTMPEPEVTEDDEIIGRGWSDTTAMDVLKKIYEECVRHGSFACVKPKVLSFLSTAVNKDTVMLTDDLIIEKTGRVMEDVYEFEQPHQWDGSNSMRADVLLEKIDSFLGTHELKLRVPKEIVSGELLSYVPKFLLQNIPAEIRVPLSDSKPMGQERGIIKRVVIPFLLGLKFKATALVPLALALIALKTWKALTLALLSIVLSGAMVIFKFTKPKVVNYEVYHYPAAAPVVEHPAPTYEHQGWGRSMDAQPLAYRAYVRV</sequence>
<dbReference type="EMBL" id="KK852895">
    <property type="protein sequence ID" value="KDR14185.1"/>
    <property type="molecule type" value="Genomic_DNA"/>
</dbReference>
<protein>
    <recommendedName>
        <fullName evidence="5">Osiris 18</fullName>
    </recommendedName>
</protein>
<evidence type="ECO:0000256" key="2">
    <source>
        <dbReference type="SAM" id="SignalP"/>
    </source>
</evidence>
<dbReference type="PANTHER" id="PTHR21879:SF13">
    <property type="entry name" value="OSIRIS 18"/>
    <property type="match status" value="1"/>
</dbReference>
<dbReference type="Proteomes" id="UP000027135">
    <property type="component" value="Unassembled WGS sequence"/>
</dbReference>
<name>A0A067QXR6_ZOONE</name>
<keyword evidence="1" id="KW-0812">Transmembrane</keyword>
<dbReference type="InterPro" id="IPR012464">
    <property type="entry name" value="DUF1676"/>
</dbReference>
<dbReference type="FunCoup" id="A0A067QXR6">
    <property type="interactions" value="125"/>
</dbReference>
<dbReference type="STRING" id="136037.A0A067QXR6"/>
<dbReference type="AlphaFoldDB" id="A0A067QXR6"/>
<gene>
    <name evidence="3" type="ORF">L798_11593</name>
</gene>
<dbReference type="GO" id="GO:0016020">
    <property type="term" value="C:membrane"/>
    <property type="evidence" value="ECO:0007669"/>
    <property type="project" value="TreeGrafter"/>
</dbReference>
<evidence type="ECO:0008006" key="5">
    <source>
        <dbReference type="Google" id="ProtNLM"/>
    </source>
</evidence>
<keyword evidence="1" id="KW-0472">Membrane</keyword>
<keyword evidence="2" id="KW-0732">Signal</keyword>
<evidence type="ECO:0000256" key="1">
    <source>
        <dbReference type="SAM" id="Phobius"/>
    </source>
</evidence>
<dbReference type="Pfam" id="PF07898">
    <property type="entry name" value="DUF1676"/>
    <property type="match status" value="1"/>
</dbReference>